<proteinExistence type="predicted"/>
<dbReference type="AlphaFoldDB" id="A0AAQ3JXQ0"/>
<dbReference type="PANTHER" id="PTHR34278:SF1">
    <property type="entry name" value="PROTEIN THI031, PUTATIVE-RELATED"/>
    <property type="match status" value="1"/>
</dbReference>
<evidence type="ECO:0000313" key="2">
    <source>
        <dbReference type="EMBL" id="WOK98086.1"/>
    </source>
</evidence>
<reference evidence="2 3" key="1">
    <citation type="submission" date="2023-10" db="EMBL/GenBank/DDBJ databases">
        <title>Chromosome-scale genome assembly provides insights into flower coloration mechanisms of Canna indica.</title>
        <authorList>
            <person name="Li C."/>
        </authorList>
    </citation>
    <scope>NUCLEOTIDE SEQUENCE [LARGE SCALE GENOMIC DNA]</scope>
    <source>
        <tissue evidence="2">Flower</tissue>
    </source>
</reference>
<dbReference type="PANTHER" id="PTHR34278">
    <property type="entry name" value="PROTEIN THI031, PUTATIVE-RELATED"/>
    <property type="match status" value="1"/>
</dbReference>
<dbReference type="EMBL" id="CP136891">
    <property type="protein sequence ID" value="WOK98086.1"/>
    <property type="molecule type" value="Genomic_DNA"/>
</dbReference>
<accession>A0AAQ3JXQ0</accession>
<name>A0AAQ3JXQ0_9LILI</name>
<protein>
    <submittedName>
        <fullName evidence="2">Uncharacterized protein</fullName>
    </submittedName>
</protein>
<organism evidence="2 3">
    <name type="scientific">Canna indica</name>
    <name type="common">Indian-shot</name>
    <dbReference type="NCBI Taxonomy" id="4628"/>
    <lineage>
        <taxon>Eukaryota</taxon>
        <taxon>Viridiplantae</taxon>
        <taxon>Streptophyta</taxon>
        <taxon>Embryophyta</taxon>
        <taxon>Tracheophyta</taxon>
        <taxon>Spermatophyta</taxon>
        <taxon>Magnoliopsida</taxon>
        <taxon>Liliopsida</taxon>
        <taxon>Zingiberales</taxon>
        <taxon>Cannaceae</taxon>
        <taxon>Canna</taxon>
    </lineage>
</organism>
<evidence type="ECO:0000313" key="3">
    <source>
        <dbReference type="Proteomes" id="UP001327560"/>
    </source>
</evidence>
<feature type="compositionally biased region" description="Low complexity" evidence="1">
    <location>
        <begin position="212"/>
        <end position="225"/>
    </location>
</feature>
<keyword evidence="3" id="KW-1185">Reference proteome</keyword>
<evidence type="ECO:0000256" key="1">
    <source>
        <dbReference type="SAM" id="MobiDB-lite"/>
    </source>
</evidence>
<feature type="region of interest" description="Disordered" evidence="1">
    <location>
        <begin position="196"/>
        <end position="225"/>
    </location>
</feature>
<sequence length="319" mass="35406">MQLKSEIELLDINRWHMTSNLKTNLGVYSGFDFNWSTVSCRSHPRRGRGLKRLLALNCGHLHDIIEVAENNNHSSYDDCRRGPTNWLHGVDSSWNPTSTCSYRYIPSRLSPLEHSSTVKLVKLELEEYIGFWGRAIQTPFNGPLGLGPCLSVFLTFGAFIIGLHQNLHIRKPKPDKMLREGRQHGMVRTQILLQPAPLNPRPKSRAPNRIDAPPAAGALARAPSKPTRRCGKSTCPCCHAKPAWKSMGKTKGKFKVKLGFEDELRACRGAAAAAARAGGFLSDDEIGEDMEGACENDEGAEGFRGNAWRGVDEVLEVYC</sequence>
<gene>
    <name evidence="2" type="ORF">Cni_G06796</name>
</gene>
<dbReference type="Proteomes" id="UP001327560">
    <property type="component" value="Chromosome 2"/>
</dbReference>